<accession>A0ABQ4SD37</accession>
<keyword evidence="8" id="KW-1185">Reference proteome</keyword>
<dbReference type="PANTHER" id="PTHR43133:SF62">
    <property type="entry name" value="RNA POLYMERASE SIGMA FACTOR SIGZ"/>
    <property type="match status" value="1"/>
</dbReference>
<dbReference type="InterPro" id="IPR013324">
    <property type="entry name" value="RNA_pol_sigma_r3/r4-like"/>
</dbReference>
<dbReference type="InterPro" id="IPR007627">
    <property type="entry name" value="RNA_pol_sigma70_r2"/>
</dbReference>
<feature type="domain" description="RNA polymerase sigma-70 region 2" evidence="5">
    <location>
        <begin position="26"/>
        <end position="94"/>
    </location>
</feature>
<dbReference type="PANTHER" id="PTHR43133">
    <property type="entry name" value="RNA POLYMERASE ECF-TYPE SIGMA FACTO"/>
    <property type="match status" value="1"/>
</dbReference>
<dbReference type="NCBIfam" id="TIGR02937">
    <property type="entry name" value="sigma70-ECF"/>
    <property type="match status" value="1"/>
</dbReference>
<evidence type="ECO:0000256" key="4">
    <source>
        <dbReference type="ARBA" id="ARBA00023163"/>
    </source>
</evidence>
<comment type="similarity">
    <text evidence="1">Belongs to the sigma-70 factor family. ECF subfamily.</text>
</comment>
<dbReference type="SUPFAM" id="SSF88946">
    <property type="entry name" value="Sigma2 domain of RNA polymerase sigma factors"/>
    <property type="match status" value="1"/>
</dbReference>
<evidence type="ECO:0000313" key="8">
    <source>
        <dbReference type="Proteomes" id="UP001055153"/>
    </source>
</evidence>
<evidence type="ECO:0000256" key="1">
    <source>
        <dbReference type="ARBA" id="ARBA00010641"/>
    </source>
</evidence>
<dbReference type="InterPro" id="IPR014284">
    <property type="entry name" value="RNA_pol_sigma-70_dom"/>
</dbReference>
<keyword evidence="4" id="KW-0804">Transcription</keyword>
<dbReference type="Pfam" id="PF08281">
    <property type="entry name" value="Sigma70_r4_2"/>
    <property type="match status" value="1"/>
</dbReference>
<dbReference type="InterPro" id="IPR036388">
    <property type="entry name" value="WH-like_DNA-bd_sf"/>
</dbReference>
<gene>
    <name evidence="7" type="primary">sigK</name>
    <name evidence="7" type="ORF">GMJLKIPL_3065</name>
</gene>
<evidence type="ECO:0000259" key="5">
    <source>
        <dbReference type="Pfam" id="PF04542"/>
    </source>
</evidence>
<evidence type="ECO:0000259" key="6">
    <source>
        <dbReference type="Pfam" id="PF08281"/>
    </source>
</evidence>
<protein>
    <submittedName>
        <fullName evidence="7">ECF RNA polymerase sigma factor SigK</fullName>
    </submittedName>
</protein>
<comment type="caution">
    <text evidence="7">The sequence shown here is derived from an EMBL/GenBank/DDBJ whole genome shotgun (WGS) entry which is preliminary data.</text>
</comment>
<evidence type="ECO:0000256" key="2">
    <source>
        <dbReference type="ARBA" id="ARBA00023015"/>
    </source>
</evidence>
<dbReference type="RefSeq" id="WP_238235939.1">
    <property type="nucleotide sequence ID" value="NZ_BPQQ01000034.1"/>
</dbReference>
<organism evidence="7 8">
    <name type="scientific">Methylobacterium isbiliense</name>
    <dbReference type="NCBI Taxonomy" id="315478"/>
    <lineage>
        <taxon>Bacteria</taxon>
        <taxon>Pseudomonadati</taxon>
        <taxon>Pseudomonadota</taxon>
        <taxon>Alphaproteobacteria</taxon>
        <taxon>Hyphomicrobiales</taxon>
        <taxon>Methylobacteriaceae</taxon>
        <taxon>Methylobacterium</taxon>
    </lineage>
</organism>
<keyword evidence="3" id="KW-0731">Sigma factor</keyword>
<dbReference type="Gene3D" id="1.10.10.10">
    <property type="entry name" value="Winged helix-like DNA-binding domain superfamily/Winged helix DNA-binding domain"/>
    <property type="match status" value="1"/>
</dbReference>
<keyword evidence="2" id="KW-0805">Transcription regulation</keyword>
<evidence type="ECO:0000313" key="7">
    <source>
        <dbReference type="EMBL" id="GJE01136.1"/>
    </source>
</evidence>
<dbReference type="InterPro" id="IPR013325">
    <property type="entry name" value="RNA_pol_sigma_r2"/>
</dbReference>
<dbReference type="Proteomes" id="UP001055153">
    <property type="component" value="Unassembled WGS sequence"/>
</dbReference>
<dbReference type="EMBL" id="BPQQ01000034">
    <property type="protein sequence ID" value="GJE01136.1"/>
    <property type="molecule type" value="Genomic_DNA"/>
</dbReference>
<dbReference type="Pfam" id="PF04542">
    <property type="entry name" value="Sigma70_r2"/>
    <property type="match status" value="1"/>
</dbReference>
<dbReference type="CDD" id="cd06171">
    <property type="entry name" value="Sigma70_r4"/>
    <property type="match status" value="1"/>
</dbReference>
<reference evidence="7" key="2">
    <citation type="submission" date="2021-08" db="EMBL/GenBank/DDBJ databases">
        <authorList>
            <person name="Tani A."/>
            <person name="Ola A."/>
            <person name="Ogura Y."/>
            <person name="Katsura K."/>
            <person name="Hayashi T."/>
        </authorList>
    </citation>
    <scope>NUCLEOTIDE SEQUENCE</scope>
    <source>
        <strain evidence="7">DSM 17168</strain>
    </source>
</reference>
<reference evidence="7" key="1">
    <citation type="journal article" date="2021" name="Front. Microbiol.">
        <title>Comprehensive Comparative Genomics and Phenotyping of Methylobacterium Species.</title>
        <authorList>
            <person name="Alessa O."/>
            <person name="Ogura Y."/>
            <person name="Fujitani Y."/>
            <person name="Takami H."/>
            <person name="Hayashi T."/>
            <person name="Sahin N."/>
            <person name="Tani A."/>
        </authorList>
    </citation>
    <scope>NUCLEOTIDE SEQUENCE</scope>
    <source>
        <strain evidence="7">DSM 17168</strain>
    </source>
</reference>
<evidence type="ECO:0000256" key="3">
    <source>
        <dbReference type="ARBA" id="ARBA00023082"/>
    </source>
</evidence>
<dbReference type="InterPro" id="IPR013249">
    <property type="entry name" value="RNA_pol_sigma70_r4_t2"/>
</dbReference>
<sequence length="181" mass="20148">MIMDRFDHAAELEACARRDIAALRRLYDREAGFLLAVALRIVRRADVAADVIHDAFLDIWERAGTYDRARGEGRAWIISVVRYRALKHVRRASREAAYDPALHEALRDDGPDPLAALAASQEARALHDCLAALPAERRRVILLAYLDGLSQTEIAARLGTPLGTIKAWVRRSLLALKGCLS</sequence>
<dbReference type="InterPro" id="IPR039425">
    <property type="entry name" value="RNA_pol_sigma-70-like"/>
</dbReference>
<dbReference type="SUPFAM" id="SSF88659">
    <property type="entry name" value="Sigma3 and sigma4 domains of RNA polymerase sigma factors"/>
    <property type="match status" value="1"/>
</dbReference>
<proteinExistence type="inferred from homology"/>
<name>A0ABQ4SD37_9HYPH</name>
<dbReference type="Gene3D" id="1.10.1740.10">
    <property type="match status" value="1"/>
</dbReference>
<feature type="domain" description="RNA polymerase sigma factor 70 region 4 type 2" evidence="6">
    <location>
        <begin position="124"/>
        <end position="176"/>
    </location>
</feature>